<dbReference type="InterPro" id="IPR024211">
    <property type="entry name" value="DUF3841"/>
</dbReference>
<name>A0A235FDL9_9BACL</name>
<dbReference type="Proteomes" id="UP000215059">
    <property type="component" value="Unassembled WGS sequence"/>
</dbReference>
<dbReference type="OrthoDB" id="286252at2"/>
<proteinExistence type="predicted"/>
<accession>A0A235FDL9</accession>
<dbReference type="Pfam" id="PF12952">
    <property type="entry name" value="DUF3841"/>
    <property type="match status" value="1"/>
</dbReference>
<evidence type="ECO:0000313" key="2">
    <source>
        <dbReference type="Proteomes" id="UP000215059"/>
    </source>
</evidence>
<keyword evidence="2" id="KW-1185">Reference proteome</keyword>
<dbReference type="EMBL" id="NOII01000001">
    <property type="protein sequence ID" value="OYD59339.1"/>
    <property type="molecule type" value="Genomic_DNA"/>
</dbReference>
<comment type="caution">
    <text evidence="1">The sequence shown here is derived from an EMBL/GenBank/DDBJ whole genome shotgun (WGS) entry which is preliminary data.</text>
</comment>
<sequence>MIVQTVMPLELYKIMREQGYYEGNEKYIWDSFIGPYKWMMGEMKKRIPHYDGETYPVWVWQRTVNRNEECLLAPGRRGVILILDIPDEDILWSCFTKWHSILNDFPVTLSEEEWNLFIEKDFKDKEETWSRIFDFELLKTIDPDWYKFEPEWIQGVTPRIEMKHVKKVKRFIAK</sequence>
<reference evidence="1 2" key="1">
    <citation type="submission" date="2017-07" db="EMBL/GenBank/DDBJ databases">
        <title>Fictibacillus sp. nov. GDSW-R2A3 Genome sequencing and assembly.</title>
        <authorList>
            <person name="Mayilraj S."/>
        </authorList>
    </citation>
    <scope>NUCLEOTIDE SEQUENCE [LARGE SCALE GENOMIC DNA]</scope>
    <source>
        <strain evidence="1 2">GDSW-R2A3</strain>
    </source>
</reference>
<dbReference type="RefSeq" id="WP_094251300.1">
    <property type="nucleotide sequence ID" value="NZ_JBHLXL010000001.1"/>
</dbReference>
<evidence type="ECO:0008006" key="3">
    <source>
        <dbReference type="Google" id="ProtNLM"/>
    </source>
</evidence>
<gene>
    <name evidence="1" type="ORF">CGZ90_05465</name>
</gene>
<evidence type="ECO:0000313" key="1">
    <source>
        <dbReference type="EMBL" id="OYD59339.1"/>
    </source>
</evidence>
<protein>
    <recommendedName>
        <fullName evidence="3">DUF3841 domain-containing protein</fullName>
    </recommendedName>
</protein>
<organism evidence="1 2">
    <name type="scientific">Fictibacillus aquaticus</name>
    <dbReference type="NCBI Taxonomy" id="2021314"/>
    <lineage>
        <taxon>Bacteria</taxon>
        <taxon>Bacillati</taxon>
        <taxon>Bacillota</taxon>
        <taxon>Bacilli</taxon>
        <taxon>Bacillales</taxon>
        <taxon>Fictibacillaceae</taxon>
        <taxon>Fictibacillus</taxon>
    </lineage>
</organism>
<dbReference type="AlphaFoldDB" id="A0A235FDL9"/>